<dbReference type="Gene3D" id="1.10.3210.10">
    <property type="entry name" value="Hypothetical protein af1432"/>
    <property type="match status" value="1"/>
</dbReference>
<dbReference type="KEGG" id="phc:BBI08_10790"/>
<dbReference type="InterPro" id="IPR003607">
    <property type="entry name" value="HD/PDEase_dom"/>
</dbReference>
<sequence length="302" mass="34142">MKGLEILENGFLEQVNNGSTTLSLLGRGEGIELMKQAFLKDTLIILFPGENDTVQEFYYVLEGQMEVEIDNDKRVLKAHDCFSAKNLDQEVYFTAKTDVTFLSISTAPTFHYMSDVIKELRKIGKAVEKKDRYTHKHSSRVAHYAVKTASKMKLRKEQTEGLLLASILHDIGKINIPEEILRKPGKLTNEEFDLMKTHPGEGAAMIRETPYADIADIIEQHHERVNGRGYPFGLKGDEILIEAKIIGVCDTFDAMTEDRAYRGAFSAEYAMAEINSLIGIQYDEEVVKAFEQVLKEEGKLDL</sequence>
<reference evidence="3" key="2">
    <citation type="submission" date="2016-10" db="EMBL/GenBank/DDBJ databases">
        <authorList>
            <person name="See-Too W.S."/>
        </authorList>
    </citation>
    <scope>NUCLEOTIDE SEQUENCE [LARGE SCALE GENOMIC DNA]</scope>
    <source>
        <strain evidence="3">DSM 24743</strain>
    </source>
</reference>
<dbReference type="Gene3D" id="2.60.120.10">
    <property type="entry name" value="Jelly Rolls"/>
    <property type="match status" value="1"/>
</dbReference>
<gene>
    <name evidence="2" type="ORF">BBI08_10790</name>
</gene>
<dbReference type="AlphaFoldDB" id="A0A1C7DSF2"/>
<dbReference type="STRING" id="1215089.BBI08_10790"/>
<reference evidence="3" key="1">
    <citation type="submission" date="2016-07" db="EMBL/GenBank/DDBJ databases">
        <authorList>
            <person name="See-Too W.S."/>
        </authorList>
    </citation>
    <scope>NUCLEOTIDE SEQUENCE [LARGE SCALE GENOMIC DNA]</scope>
    <source>
        <strain evidence="3">DSM 24743</strain>
    </source>
</reference>
<dbReference type="InterPro" id="IPR014710">
    <property type="entry name" value="RmlC-like_jellyroll"/>
</dbReference>
<dbReference type="CDD" id="cd02209">
    <property type="entry name" value="cupin_XRE_C"/>
    <property type="match status" value="1"/>
</dbReference>
<organism evidence="2 3">
    <name type="scientific">Planococcus halocryophilus</name>
    <dbReference type="NCBI Taxonomy" id="1215089"/>
    <lineage>
        <taxon>Bacteria</taxon>
        <taxon>Bacillati</taxon>
        <taxon>Bacillota</taxon>
        <taxon>Bacilli</taxon>
        <taxon>Bacillales</taxon>
        <taxon>Caryophanaceae</taxon>
        <taxon>Planococcus</taxon>
    </lineage>
</organism>
<proteinExistence type="predicted"/>
<dbReference type="EMBL" id="CP016537">
    <property type="protein sequence ID" value="ANU14322.1"/>
    <property type="molecule type" value="Genomic_DNA"/>
</dbReference>
<evidence type="ECO:0000313" key="2">
    <source>
        <dbReference type="EMBL" id="ANU14322.1"/>
    </source>
</evidence>
<evidence type="ECO:0000313" key="3">
    <source>
        <dbReference type="Proteomes" id="UP000092687"/>
    </source>
</evidence>
<name>A0A1C7DSF2_9BACL</name>
<dbReference type="Proteomes" id="UP000092687">
    <property type="component" value="Chromosome"/>
</dbReference>
<dbReference type="InterPro" id="IPR006675">
    <property type="entry name" value="HDIG_dom"/>
</dbReference>
<keyword evidence="3" id="KW-1185">Reference proteome</keyword>
<dbReference type="Pfam" id="PF13487">
    <property type="entry name" value="HD_5"/>
    <property type="match status" value="1"/>
</dbReference>
<dbReference type="SMART" id="SM00471">
    <property type="entry name" value="HDc"/>
    <property type="match status" value="1"/>
</dbReference>
<accession>A0A1C7DSF2</accession>
<dbReference type="OrthoDB" id="9759601at2"/>
<dbReference type="SUPFAM" id="SSF51182">
    <property type="entry name" value="RmlC-like cupins"/>
    <property type="match status" value="1"/>
</dbReference>
<evidence type="ECO:0000259" key="1">
    <source>
        <dbReference type="PROSITE" id="PS51832"/>
    </source>
</evidence>
<dbReference type="SUPFAM" id="SSF109604">
    <property type="entry name" value="HD-domain/PDEase-like"/>
    <property type="match status" value="1"/>
</dbReference>
<protein>
    <submittedName>
        <fullName evidence="2">Phosphohydrolase</fullName>
    </submittedName>
</protein>
<dbReference type="InterPro" id="IPR011051">
    <property type="entry name" value="RmlC_Cupin_sf"/>
</dbReference>
<dbReference type="PROSITE" id="PS51832">
    <property type="entry name" value="HD_GYP"/>
    <property type="match status" value="1"/>
</dbReference>
<dbReference type="GO" id="GO:0016787">
    <property type="term" value="F:hydrolase activity"/>
    <property type="evidence" value="ECO:0007669"/>
    <property type="project" value="UniProtKB-KW"/>
</dbReference>
<dbReference type="PANTHER" id="PTHR43155">
    <property type="entry name" value="CYCLIC DI-GMP PHOSPHODIESTERASE PA4108-RELATED"/>
    <property type="match status" value="1"/>
</dbReference>
<keyword evidence="2" id="KW-0378">Hydrolase</keyword>
<feature type="domain" description="HD-GYP" evidence="1">
    <location>
        <begin position="112"/>
        <end position="302"/>
    </location>
</feature>
<dbReference type="InterPro" id="IPR037522">
    <property type="entry name" value="HD_GYP_dom"/>
</dbReference>
<dbReference type="RefSeq" id="WP_065528293.1">
    <property type="nucleotide sequence ID" value="NZ_CP016537.2"/>
</dbReference>
<dbReference type="CDD" id="cd00077">
    <property type="entry name" value="HDc"/>
    <property type="match status" value="1"/>
</dbReference>
<dbReference type="NCBIfam" id="TIGR00277">
    <property type="entry name" value="HDIG"/>
    <property type="match status" value="1"/>
</dbReference>